<comment type="caution">
    <text evidence="1">The sequence shown here is derived from an EMBL/GenBank/DDBJ whole genome shotgun (WGS) entry which is preliminary data.</text>
</comment>
<keyword evidence="2" id="KW-1185">Reference proteome</keyword>
<dbReference type="PANTHER" id="PTHR37807">
    <property type="entry name" value="OS07G0160300 PROTEIN"/>
    <property type="match status" value="1"/>
</dbReference>
<dbReference type="Proteomes" id="UP000662074">
    <property type="component" value="Unassembled WGS sequence"/>
</dbReference>
<dbReference type="SUPFAM" id="SSF52540">
    <property type="entry name" value="P-loop containing nucleoside triphosphate hydrolases"/>
    <property type="match status" value="1"/>
</dbReference>
<accession>A0A917JEK8</accession>
<dbReference type="RefSeq" id="WP_188418767.1">
    <property type="nucleotide sequence ID" value="NZ_BMDO01000015.1"/>
</dbReference>
<gene>
    <name evidence="1" type="ORF">GCM10011425_38730</name>
</gene>
<organism evidence="1 2">
    <name type="scientific">Mucilaginibacter galii</name>
    <dbReference type="NCBI Taxonomy" id="2005073"/>
    <lineage>
        <taxon>Bacteria</taxon>
        <taxon>Pseudomonadati</taxon>
        <taxon>Bacteroidota</taxon>
        <taxon>Sphingobacteriia</taxon>
        <taxon>Sphingobacteriales</taxon>
        <taxon>Sphingobacteriaceae</taxon>
        <taxon>Mucilaginibacter</taxon>
    </lineage>
</organism>
<dbReference type="PANTHER" id="PTHR37807:SF3">
    <property type="entry name" value="OS07G0160300 PROTEIN"/>
    <property type="match status" value="1"/>
</dbReference>
<reference evidence="1" key="2">
    <citation type="submission" date="2020-09" db="EMBL/GenBank/DDBJ databases">
        <authorList>
            <person name="Sun Q."/>
            <person name="Sedlacek I."/>
        </authorList>
    </citation>
    <scope>NUCLEOTIDE SEQUENCE</scope>
    <source>
        <strain evidence="1">CCM 8711</strain>
    </source>
</reference>
<evidence type="ECO:0000313" key="2">
    <source>
        <dbReference type="Proteomes" id="UP000662074"/>
    </source>
</evidence>
<protein>
    <recommendedName>
        <fullName evidence="3">ATP-binding protein</fullName>
    </recommendedName>
</protein>
<dbReference type="InterPro" id="IPR027417">
    <property type="entry name" value="P-loop_NTPase"/>
</dbReference>
<evidence type="ECO:0000313" key="1">
    <source>
        <dbReference type="EMBL" id="GGI52661.1"/>
    </source>
</evidence>
<dbReference type="Pfam" id="PF13671">
    <property type="entry name" value="AAA_33"/>
    <property type="match status" value="1"/>
</dbReference>
<name>A0A917JEK8_9SPHI</name>
<dbReference type="AlphaFoldDB" id="A0A917JEK8"/>
<sequence>MQLILFRGRPATGKTTLSNLLSAEINVPIIRKDDIYDQVIQLSVSHELRNKITFNIIYSILRSNIHNASTLIIDCPFQYDEDIKVLREWCKIHCVQLKTILVTCSDENIWAERFNERAKNPAPNQLITNFEAFRDRYQLMHIKPDDGELLVDTIDPPAKNLPKILLFVN</sequence>
<dbReference type="EMBL" id="BMDO01000015">
    <property type="protein sequence ID" value="GGI52661.1"/>
    <property type="molecule type" value="Genomic_DNA"/>
</dbReference>
<reference evidence="1" key="1">
    <citation type="journal article" date="2014" name="Int. J. Syst. Evol. Microbiol.">
        <title>Complete genome sequence of Corynebacterium casei LMG S-19264T (=DSM 44701T), isolated from a smear-ripened cheese.</title>
        <authorList>
            <consortium name="US DOE Joint Genome Institute (JGI-PGF)"/>
            <person name="Walter F."/>
            <person name="Albersmeier A."/>
            <person name="Kalinowski J."/>
            <person name="Ruckert C."/>
        </authorList>
    </citation>
    <scope>NUCLEOTIDE SEQUENCE</scope>
    <source>
        <strain evidence="1">CCM 8711</strain>
    </source>
</reference>
<evidence type="ECO:0008006" key="3">
    <source>
        <dbReference type="Google" id="ProtNLM"/>
    </source>
</evidence>
<dbReference type="Gene3D" id="3.40.50.300">
    <property type="entry name" value="P-loop containing nucleotide triphosphate hydrolases"/>
    <property type="match status" value="1"/>
</dbReference>
<proteinExistence type="predicted"/>